<dbReference type="NCBIfam" id="TIGR00675">
    <property type="entry name" value="dcm"/>
    <property type="match status" value="1"/>
</dbReference>
<keyword evidence="3 6" id="KW-0808">Transferase</keyword>
<dbReference type="SUPFAM" id="SSF53335">
    <property type="entry name" value="S-adenosyl-L-methionine-dependent methyltransferases"/>
    <property type="match status" value="1"/>
</dbReference>
<dbReference type="EC" id="2.1.1.37" evidence="1"/>
<dbReference type="Pfam" id="PF00145">
    <property type="entry name" value="DNA_methylase"/>
    <property type="match status" value="1"/>
</dbReference>
<gene>
    <name evidence="8" type="ORF">SAMN04489867_0578</name>
</gene>
<dbReference type="InterPro" id="IPR001525">
    <property type="entry name" value="C5_MeTfrase"/>
</dbReference>
<dbReference type="InterPro" id="IPR029063">
    <property type="entry name" value="SAM-dependent_MTases_sf"/>
</dbReference>
<keyword evidence="5" id="KW-0680">Restriction system</keyword>
<dbReference type="PANTHER" id="PTHR10629:SF52">
    <property type="entry name" value="DNA (CYTOSINE-5)-METHYLTRANSFERASE 1"/>
    <property type="match status" value="1"/>
</dbReference>
<dbReference type="PROSITE" id="PS51679">
    <property type="entry name" value="SAM_MT_C5"/>
    <property type="match status" value="1"/>
</dbReference>
<keyword evidence="2 6" id="KW-0489">Methyltransferase</keyword>
<evidence type="ECO:0000256" key="1">
    <source>
        <dbReference type="ARBA" id="ARBA00011975"/>
    </source>
</evidence>
<evidence type="ECO:0000256" key="3">
    <source>
        <dbReference type="ARBA" id="ARBA00022679"/>
    </source>
</evidence>
<comment type="similarity">
    <text evidence="6 7">Belongs to the class I-like SAM-binding methyltransferase superfamily. C5-methyltransferase family.</text>
</comment>
<accession>A0A1H0MDZ7</accession>
<dbReference type="GO" id="GO:0032259">
    <property type="term" value="P:methylation"/>
    <property type="evidence" value="ECO:0007669"/>
    <property type="project" value="UniProtKB-KW"/>
</dbReference>
<dbReference type="GO" id="GO:0003677">
    <property type="term" value="F:DNA binding"/>
    <property type="evidence" value="ECO:0007669"/>
    <property type="project" value="TreeGrafter"/>
</dbReference>
<feature type="active site" evidence="6">
    <location>
        <position position="134"/>
    </location>
</feature>
<keyword evidence="9" id="KW-1185">Reference proteome</keyword>
<evidence type="ECO:0000313" key="9">
    <source>
        <dbReference type="Proteomes" id="UP000199077"/>
    </source>
</evidence>
<dbReference type="PANTHER" id="PTHR10629">
    <property type="entry name" value="CYTOSINE-SPECIFIC METHYLTRANSFERASE"/>
    <property type="match status" value="1"/>
</dbReference>
<dbReference type="Gene3D" id="3.90.120.10">
    <property type="entry name" value="DNA Methylase, subunit A, domain 2"/>
    <property type="match status" value="1"/>
</dbReference>
<dbReference type="InterPro" id="IPR050390">
    <property type="entry name" value="C5-Methyltransferase"/>
</dbReference>
<dbReference type="OrthoDB" id="9813719at2"/>
<dbReference type="GO" id="GO:0009307">
    <property type="term" value="P:DNA restriction-modification system"/>
    <property type="evidence" value="ECO:0007669"/>
    <property type="project" value="UniProtKB-KW"/>
</dbReference>
<evidence type="ECO:0000256" key="2">
    <source>
        <dbReference type="ARBA" id="ARBA00022603"/>
    </source>
</evidence>
<dbReference type="AlphaFoldDB" id="A0A1H0MDZ7"/>
<sequence>MTAIPVVDVFAGPGGLNEGFSSLLDAHGNSIFETVNSFEMESAAVNTLRLRAALRTIRRNTGSTPNAAYRFLRGELSYGDMAADPDVSAALKDAESEVRQLELGQETRLESDAIIRGSLQSTDDPWILVGGPPCQAYSLAGRSRRTNDPTFVHDEKHFLYREYLHILQQHRPTVFVMENVKGMLSSRHDGGSIFRKILDDLRSPAFGLEYDVRSFVLPGSDLQPQDFILRAERFGVPQRRHRVILLGVRTDSGLGRHELLQQGELVTVENAIGDMPRIRSMISPRSKDSEEAFVEIRSAARRLAERAGSQRCAPVGRGFIAAHGNAPASDPLKMWLTDPTLGGHIQHESRAHMPADLMRYAYLSAKAQQGEFPRVNELPPALIPNHRNAARVDAPFADRFRVQRWDMPSTTVVSHISKDGHYYVHPDPEQMRSLSVREAARLQTFPDDYFFTGNRTQQYHQVGNAVPPLLARQLGATVAKLLGREIGVGQL</sequence>
<dbReference type="GO" id="GO:0003886">
    <property type="term" value="F:DNA (cytosine-5-)-methyltransferase activity"/>
    <property type="evidence" value="ECO:0007669"/>
    <property type="project" value="UniProtKB-EC"/>
</dbReference>
<dbReference type="EMBL" id="LT629711">
    <property type="protein sequence ID" value="SDO78535.1"/>
    <property type="molecule type" value="Genomic_DNA"/>
</dbReference>
<proteinExistence type="inferred from homology"/>
<keyword evidence="4 6" id="KW-0949">S-adenosyl-L-methionine</keyword>
<dbReference type="STRING" id="443156.SAMN04489867_0578"/>
<dbReference type="Gene3D" id="3.40.50.150">
    <property type="entry name" value="Vaccinia Virus protein VP39"/>
    <property type="match status" value="1"/>
</dbReference>
<evidence type="ECO:0000313" key="8">
    <source>
        <dbReference type="EMBL" id="SDO78535.1"/>
    </source>
</evidence>
<name>A0A1H0MDZ7_9MICO</name>
<dbReference type="PRINTS" id="PR00105">
    <property type="entry name" value="C5METTRFRASE"/>
</dbReference>
<protein>
    <recommendedName>
        <fullName evidence="1">DNA (cytosine-5-)-methyltransferase</fullName>
        <ecNumber evidence="1">2.1.1.37</ecNumber>
    </recommendedName>
</protein>
<reference evidence="9" key="1">
    <citation type="submission" date="2016-10" db="EMBL/GenBank/DDBJ databases">
        <authorList>
            <person name="Varghese N."/>
            <person name="Submissions S."/>
        </authorList>
    </citation>
    <scope>NUCLEOTIDE SEQUENCE [LARGE SCALE GENOMIC DNA]</scope>
    <source>
        <strain evidence="9">DSM 22329</strain>
    </source>
</reference>
<evidence type="ECO:0000256" key="4">
    <source>
        <dbReference type="ARBA" id="ARBA00022691"/>
    </source>
</evidence>
<dbReference type="REBASE" id="162838">
    <property type="entry name" value="M.Pdo22329ORF578P"/>
</dbReference>
<dbReference type="GO" id="GO:0044027">
    <property type="term" value="P:negative regulation of gene expression via chromosomal CpG island methylation"/>
    <property type="evidence" value="ECO:0007669"/>
    <property type="project" value="TreeGrafter"/>
</dbReference>
<dbReference type="Proteomes" id="UP000199077">
    <property type="component" value="Chromosome I"/>
</dbReference>
<evidence type="ECO:0000256" key="7">
    <source>
        <dbReference type="RuleBase" id="RU000416"/>
    </source>
</evidence>
<organism evidence="8 9">
    <name type="scientific">Pedococcus dokdonensis</name>
    <dbReference type="NCBI Taxonomy" id="443156"/>
    <lineage>
        <taxon>Bacteria</taxon>
        <taxon>Bacillati</taxon>
        <taxon>Actinomycetota</taxon>
        <taxon>Actinomycetes</taxon>
        <taxon>Micrococcales</taxon>
        <taxon>Intrasporangiaceae</taxon>
        <taxon>Pedococcus</taxon>
    </lineage>
</organism>
<evidence type="ECO:0000256" key="5">
    <source>
        <dbReference type="ARBA" id="ARBA00022747"/>
    </source>
</evidence>
<evidence type="ECO:0000256" key="6">
    <source>
        <dbReference type="PROSITE-ProRule" id="PRU01016"/>
    </source>
</evidence>